<protein>
    <recommendedName>
        <fullName evidence="4">LisH domain-containing protein</fullName>
    </recommendedName>
</protein>
<feature type="compositionally biased region" description="Basic residues" evidence="1">
    <location>
        <begin position="163"/>
        <end position="172"/>
    </location>
</feature>
<evidence type="ECO:0000313" key="2">
    <source>
        <dbReference type="EMBL" id="KAK8884959.1"/>
    </source>
</evidence>
<dbReference type="Proteomes" id="UP001470230">
    <property type="component" value="Unassembled WGS sequence"/>
</dbReference>
<keyword evidence="3" id="KW-1185">Reference proteome</keyword>
<proteinExistence type="predicted"/>
<evidence type="ECO:0000313" key="3">
    <source>
        <dbReference type="Proteomes" id="UP001470230"/>
    </source>
</evidence>
<comment type="caution">
    <text evidence="2">The sequence shown here is derived from an EMBL/GenBank/DDBJ whole genome shotgun (WGS) entry which is preliminary data.</text>
</comment>
<name>A0ABR2K1I3_9EUKA</name>
<accession>A0ABR2K1I3</accession>
<sequence length="172" mass="19438">MKSSSPTIDVPIEAPLEIKKKIAKKLQKGGVLKKIERKIKLGMMVAIEEIQEDPKAKGNLERKPFKNASIYEQKALQAVFNYLYDHNMTYTLSAMIEESCGRRNQSDTTNILDYIDRNPKQPLYDQMSEHSDIISADASQSGSQLDQLIDSEMNSDSNGPINSKKRNPYGKK</sequence>
<reference evidence="2 3" key="1">
    <citation type="submission" date="2024-04" db="EMBL/GenBank/DDBJ databases">
        <title>Tritrichomonas musculus Genome.</title>
        <authorList>
            <person name="Alves-Ferreira E."/>
            <person name="Grigg M."/>
            <person name="Lorenzi H."/>
            <person name="Galac M."/>
        </authorList>
    </citation>
    <scope>NUCLEOTIDE SEQUENCE [LARGE SCALE GENOMIC DNA]</scope>
    <source>
        <strain evidence="2 3">EAF2021</strain>
    </source>
</reference>
<feature type="compositionally biased region" description="Polar residues" evidence="1">
    <location>
        <begin position="137"/>
        <end position="161"/>
    </location>
</feature>
<evidence type="ECO:0008006" key="4">
    <source>
        <dbReference type="Google" id="ProtNLM"/>
    </source>
</evidence>
<feature type="region of interest" description="Disordered" evidence="1">
    <location>
        <begin position="131"/>
        <end position="172"/>
    </location>
</feature>
<dbReference type="EMBL" id="JAPFFF010000008">
    <property type="protein sequence ID" value="KAK8884959.1"/>
    <property type="molecule type" value="Genomic_DNA"/>
</dbReference>
<organism evidence="2 3">
    <name type="scientific">Tritrichomonas musculus</name>
    <dbReference type="NCBI Taxonomy" id="1915356"/>
    <lineage>
        <taxon>Eukaryota</taxon>
        <taxon>Metamonada</taxon>
        <taxon>Parabasalia</taxon>
        <taxon>Tritrichomonadida</taxon>
        <taxon>Tritrichomonadidae</taxon>
        <taxon>Tritrichomonas</taxon>
    </lineage>
</organism>
<evidence type="ECO:0000256" key="1">
    <source>
        <dbReference type="SAM" id="MobiDB-lite"/>
    </source>
</evidence>
<gene>
    <name evidence="2" type="ORF">M9Y10_044084</name>
</gene>